<dbReference type="GeneID" id="78371438"/>
<comment type="caution">
    <text evidence="1">The sequence shown here is derived from an EMBL/GenBank/DDBJ whole genome shotgun (WGS) entry which is preliminary data.</text>
</comment>
<protein>
    <recommendedName>
        <fullName evidence="3">IgGFc-binding protein N-terminal domain-containing protein</fullName>
    </recommendedName>
</protein>
<dbReference type="Pfam" id="PF18986">
    <property type="entry name" value="DUF5719"/>
    <property type="match status" value="2"/>
</dbReference>
<dbReference type="STRING" id="1121877.FEAC_00790"/>
<dbReference type="Proteomes" id="UP000032336">
    <property type="component" value="Unassembled WGS sequence"/>
</dbReference>
<gene>
    <name evidence="1" type="ORF">FEAC_00790</name>
</gene>
<accession>A0A0D8FYY6</accession>
<name>A0A0D8FYY6_9ACTN</name>
<dbReference type="eggNOG" id="ENOG5031DAH">
    <property type="taxonomic scope" value="Bacteria"/>
</dbReference>
<organism evidence="1 2">
    <name type="scientific">Ferrimicrobium acidiphilum DSM 19497</name>
    <dbReference type="NCBI Taxonomy" id="1121877"/>
    <lineage>
        <taxon>Bacteria</taxon>
        <taxon>Bacillati</taxon>
        <taxon>Actinomycetota</taxon>
        <taxon>Acidimicrobiia</taxon>
        <taxon>Acidimicrobiales</taxon>
        <taxon>Acidimicrobiaceae</taxon>
        <taxon>Ferrimicrobium</taxon>
    </lineage>
</organism>
<dbReference type="EMBL" id="JXUW01000001">
    <property type="protein sequence ID" value="KJE78087.1"/>
    <property type="molecule type" value="Genomic_DNA"/>
</dbReference>
<reference evidence="1 2" key="1">
    <citation type="submission" date="2015-01" db="EMBL/GenBank/DDBJ databases">
        <title>Draft genome of the acidophilic iron oxidizer Ferrimicrobium acidiphilum strain T23.</title>
        <authorList>
            <person name="Poehlein A."/>
            <person name="Eisen S."/>
            <person name="Schloemann M."/>
            <person name="Johnson B.D."/>
            <person name="Daniel R."/>
            <person name="Muehling M."/>
        </authorList>
    </citation>
    <scope>NUCLEOTIDE SEQUENCE [LARGE SCALE GENOMIC DNA]</scope>
    <source>
        <strain evidence="1 2">T23</strain>
    </source>
</reference>
<dbReference type="InterPro" id="IPR043777">
    <property type="entry name" value="DUF5719"/>
</dbReference>
<proteinExistence type="predicted"/>
<evidence type="ECO:0008006" key="3">
    <source>
        <dbReference type="Google" id="ProtNLM"/>
    </source>
</evidence>
<evidence type="ECO:0000313" key="2">
    <source>
        <dbReference type="Proteomes" id="UP000032336"/>
    </source>
</evidence>
<dbReference type="RefSeq" id="WP_152622994.1">
    <property type="nucleotide sequence ID" value="NZ_JQKF01000001.1"/>
</dbReference>
<sequence length="436" mass="45420">MTNSFAARRAQFAVANVPFGIGSLAVPTAVPTATSVSWYCVVPRLLGAIHSDGVILENPTSHERKLLITSKVGHHRQHRVMLPHSSMHLHVTPGHGRVIVSSGGMVAFVETQTTSTALPQISPCSSSPSSHWTVEGLSTTTGTGSTVSVYNPFKVQAVVDLSYYSTQGEVSVPSVEGLIVRPGAVMTINAERFAPNAADISASVTARSGSVVVVSSVASPNTQETLGYATPSTHLYLPYVPTAGTKSLTLELLNTSSKPVPVAIEMAGFNGTLQVADMGPMHIVERVTVPANSPLPVDLTSVANTTGTQAVAVKVISRGAPLFGLGAVQSSSPSVPFYQLTPTFFRAAQWWMSCIANPTTHDPEVVFSRSSLISITGDSLAGGVLPHSTSSNILRPSVEPIGLAASTPSLFKLRLAHAMTVASVPLTEGCVAIPAA</sequence>
<evidence type="ECO:0000313" key="1">
    <source>
        <dbReference type="EMBL" id="KJE78087.1"/>
    </source>
</evidence>
<dbReference type="AlphaFoldDB" id="A0A0D8FYY6"/>
<keyword evidence="2" id="KW-1185">Reference proteome</keyword>